<dbReference type="Pfam" id="PF00005">
    <property type="entry name" value="ABC_tran"/>
    <property type="match status" value="1"/>
</dbReference>
<keyword evidence="1" id="KW-0547">Nucleotide-binding</keyword>
<evidence type="ECO:0000256" key="1">
    <source>
        <dbReference type="ARBA" id="ARBA00022741"/>
    </source>
</evidence>
<proteinExistence type="predicted"/>
<feature type="region of interest" description="Disordered" evidence="3">
    <location>
        <begin position="316"/>
        <end position="342"/>
    </location>
</feature>
<dbReference type="InterPro" id="IPR017871">
    <property type="entry name" value="ABC_transporter-like_CS"/>
</dbReference>
<dbReference type="Proteomes" id="UP000014978">
    <property type="component" value="Unassembled WGS sequence"/>
</dbReference>
<gene>
    <name evidence="5" type="ORF">SLOPH_91</name>
</gene>
<protein>
    <submittedName>
        <fullName evidence="5">ABC transporter</fullName>
    </submittedName>
</protein>
<evidence type="ECO:0000313" key="5">
    <source>
        <dbReference type="EMBL" id="EPR78645.1"/>
    </source>
</evidence>
<dbReference type="PROSITE" id="PS50893">
    <property type="entry name" value="ABC_TRANSPORTER_2"/>
    <property type="match status" value="1"/>
</dbReference>
<name>S7W741_SPRLO</name>
<dbReference type="SUPFAM" id="SSF52540">
    <property type="entry name" value="P-loop containing nucleoside triphosphate hydrolases"/>
    <property type="match status" value="1"/>
</dbReference>
<dbReference type="Gene3D" id="3.40.50.300">
    <property type="entry name" value="P-loop containing nucleotide triphosphate hydrolases"/>
    <property type="match status" value="2"/>
</dbReference>
<keyword evidence="2" id="KW-0067">ATP-binding</keyword>
<accession>S7W741</accession>
<dbReference type="VEuPathDB" id="MicrosporidiaDB:SLOPH_91"/>
<keyword evidence="6" id="KW-1185">Reference proteome</keyword>
<evidence type="ECO:0000256" key="2">
    <source>
        <dbReference type="ARBA" id="ARBA00022840"/>
    </source>
</evidence>
<dbReference type="SMART" id="SM00382">
    <property type="entry name" value="AAA"/>
    <property type="match status" value="1"/>
</dbReference>
<dbReference type="InterPro" id="IPR027417">
    <property type="entry name" value="P-loop_NTPase"/>
</dbReference>
<dbReference type="EMBL" id="ATCN01000638">
    <property type="protein sequence ID" value="EPR78645.1"/>
    <property type="molecule type" value="Genomic_DNA"/>
</dbReference>
<dbReference type="InParanoid" id="S7W741"/>
<dbReference type="GO" id="GO:0005524">
    <property type="term" value="F:ATP binding"/>
    <property type="evidence" value="ECO:0007669"/>
    <property type="project" value="UniProtKB-KW"/>
</dbReference>
<organism evidence="5 6">
    <name type="scientific">Spraguea lophii (strain 42_110)</name>
    <name type="common">Microsporidian parasite</name>
    <dbReference type="NCBI Taxonomy" id="1358809"/>
    <lineage>
        <taxon>Eukaryota</taxon>
        <taxon>Fungi</taxon>
        <taxon>Fungi incertae sedis</taxon>
        <taxon>Microsporidia</taxon>
        <taxon>Spragueidae</taxon>
        <taxon>Spraguea</taxon>
    </lineage>
</organism>
<comment type="caution">
    <text evidence="5">The sequence shown here is derived from an EMBL/GenBank/DDBJ whole genome shotgun (WGS) entry which is preliminary data.</text>
</comment>
<dbReference type="InterPro" id="IPR003593">
    <property type="entry name" value="AAA+_ATPase"/>
</dbReference>
<dbReference type="STRING" id="1358809.S7W741"/>
<evidence type="ECO:0000313" key="6">
    <source>
        <dbReference type="Proteomes" id="UP000014978"/>
    </source>
</evidence>
<dbReference type="OMA" id="CACATRI"/>
<dbReference type="PANTHER" id="PTHR19248">
    <property type="entry name" value="ATP-BINDING TRANSPORT PROTEIN-RELATED"/>
    <property type="match status" value="1"/>
</dbReference>
<dbReference type="InterPro" id="IPR003439">
    <property type="entry name" value="ABC_transporter-like_ATP-bd"/>
</dbReference>
<dbReference type="AlphaFoldDB" id="S7W741"/>
<sequence>MAKAIRTLIEENKYVVVVEHDLAILDLLSDIGCVLYGEPGAYGVITTPFSIKSAINIFLDGMIPTENMRFRDSALKFTASDILDKTEQNKIFEYSGLKKTFKEFELDIKPGSFGNSEIVLFLGENGTGKTTFIKLIAGLLESDTKEKFPELVVSVKPQKIFPKYKKTVRELFMNKIRSNFLDPTFNIEVIKPLKIEYALDRPLINLSGGELQRIAIILCLGKEADIYLIDEPSAYLDSEQRMAASKVIKRYIYQKKKTAFIVEHDLIMSTYLADKIIVFSGEPGVKSIASPPLTVQEGMNSFLKELGITFRRDPVNLRPRVNKPGSKKDREQQEKGEYFFHR</sequence>
<dbReference type="OrthoDB" id="6593433at2759"/>
<dbReference type="FunCoup" id="S7W741">
    <property type="interactions" value="330"/>
</dbReference>
<dbReference type="HOGENOM" id="CLU_017344_3_0_1"/>
<dbReference type="PROSITE" id="PS00211">
    <property type="entry name" value="ABC_TRANSPORTER_1"/>
    <property type="match status" value="1"/>
</dbReference>
<evidence type="ECO:0000259" key="4">
    <source>
        <dbReference type="PROSITE" id="PS50893"/>
    </source>
</evidence>
<dbReference type="FunFam" id="3.40.50.300:FF:001546">
    <property type="entry name" value="RNase L inhibitor homolog"/>
    <property type="match status" value="1"/>
</dbReference>
<feature type="compositionally biased region" description="Basic and acidic residues" evidence="3">
    <location>
        <begin position="326"/>
        <end position="342"/>
    </location>
</feature>
<dbReference type="InterPro" id="IPR013283">
    <property type="entry name" value="RLI1"/>
</dbReference>
<feature type="domain" description="ABC transporter" evidence="4">
    <location>
        <begin position="86"/>
        <end position="306"/>
    </location>
</feature>
<dbReference type="GO" id="GO:0016887">
    <property type="term" value="F:ATP hydrolysis activity"/>
    <property type="evidence" value="ECO:0007669"/>
    <property type="project" value="InterPro"/>
</dbReference>
<reference evidence="6" key="1">
    <citation type="journal article" date="2013" name="PLoS Genet.">
        <title>The genome of Spraguea lophii and the basis of host-microsporidian interactions.</title>
        <authorList>
            <person name="Campbell S.E."/>
            <person name="Williams T.A."/>
            <person name="Yousuf A."/>
            <person name="Soanes D.M."/>
            <person name="Paszkiewicz K.H."/>
            <person name="Williams B.A.P."/>
        </authorList>
    </citation>
    <scope>NUCLEOTIDE SEQUENCE [LARGE SCALE GENOMIC DNA]</scope>
    <source>
        <strain evidence="6">42_110</strain>
    </source>
</reference>
<evidence type="ECO:0000256" key="3">
    <source>
        <dbReference type="SAM" id="MobiDB-lite"/>
    </source>
</evidence>